<evidence type="ECO:0000313" key="9">
    <source>
        <dbReference type="EMBL" id="RKL66170.1"/>
    </source>
</evidence>
<dbReference type="GO" id="GO:0016020">
    <property type="term" value="C:membrane"/>
    <property type="evidence" value="ECO:0007669"/>
    <property type="project" value="UniProtKB-SubCell"/>
</dbReference>
<evidence type="ECO:0000256" key="7">
    <source>
        <dbReference type="SAM" id="Phobius"/>
    </source>
</evidence>
<evidence type="ECO:0000256" key="2">
    <source>
        <dbReference type="ARBA" id="ARBA00004141"/>
    </source>
</evidence>
<reference evidence="9 10" key="1">
    <citation type="submission" date="2017-10" db="EMBL/GenBank/DDBJ databases">
        <title>Bacillus sp. nov., a halophilic bacterium isolated from a Keqin Lake.</title>
        <authorList>
            <person name="Wang H."/>
        </authorList>
    </citation>
    <scope>NUCLEOTIDE SEQUENCE [LARGE SCALE GENOMIC DNA]</scope>
    <source>
        <strain evidence="9 10">KCTC 13187</strain>
    </source>
</reference>
<keyword evidence="4 7" id="KW-0812">Transmembrane</keyword>
<gene>
    <name evidence="9" type="ORF">CR203_16570</name>
</gene>
<keyword evidence="5 7" id="KW-1133">Transmembrane helix</keyword>
<evidence type="ECO:0000256" key="6">
    <source>
        <dbReference type="ARBA" id="ARBA00023136"/>
    </source>
</evidence>
<evidence type="ECO:0000313" key="10">
    <source>
        <dbReference type="Proteomes" id="UP000281498"/>
    </source>
</evidence>
<evidence type="ECO:0000256" key="1">
    <source>
        <dbReference type="ARBA" id="ARBA00001947"/>
    </source>
</evidence>
<protein>
    <recommendedName>
        <fullName evidence="8">Peptidase M50 domain-containing protein</fullName>
    </recommendedName>
</protein>
<feature type="domain" description="Peptidase M50" evidence="8">
    <location>
        <begin position="13"/>
        <end position="103"/>
    </location>
</feature>
<comment type="similarity">
    <text evidence="3">Belongs to the peptidase M50B family.</text>
</comment>
<dbReference type="InterPro" id="IPR008915">
    <property type="entry name" value="Peptidase_M50"/>
</dbReference>
<feature type="transmembrane region" description="Helical" evidence="7">
    <location>
        <begin position="113"/>
        <end position="134"/>
    </location>
</feature>
<evidence type="ECO:0000259" key="8">
    <source>
        <dbReference type="Pfam" id="PF02163"/>
    </source>
</evidence>
<name>A0A3A9K5N0_9BACI</name>
<organism evidence="9 10">
    <name type="scientific">Salipaludibacillus neizhouensis</name>
    <dbReference type="NCBI Taxonomy" id="885475"/>
    <lineage>
        <taxon>Bacteria</taxon>
        <taxon>Bacillati</taxon>
        <taxon>Bacillota</taxon>
        <taxon>Bacilli</taxon>
        <taxon>Bacillales</taxon>
        <taxon>Bacillaceae</taxon>
    </lineage>
</organism>
<accession>A0A3A9K5N0</accession>
<keyword evidence="10" id="KW-1185">Reference proteome</keyword>
<dbReference type="Proteomes" id="UP000281498">
    <property type="component" value="Unassembled WGS sequence"/>
</dbReference>
<keyword evidence="6 7" id="KW-0472">Membrane</keyword>
<dbReference type="Pfam" id="PF02163">
    <property type="entry name" value="Peptidase_M50"/>
    <property type="match status" value="1"/>
</dbReference>
<evidence type="ECO:0000256" key="3">
    <source>
        <dbReference type="ARBA" id="ARBA00007931"/>
    </source>
</evidence>
<comment type="caution">
    <text evidence="9">The sequence shown here is derived from an EMBL/GenBank/DDBJ whole genome shotgun (WGS) entry which is preliminary data.</text>
</comment>
<proteinExistence type="inferred from homology"/>
<dbReference type="AlphaFoldDB" id="A0A3A9K5N0"/>
<dbReference type="GO" id="GO:0006508">
    <property type="term" value="P:proteolysis"/>
    <property type="evidence" value="ECO:0007669"/>
    <property type="project" value="InterPro"/>
</dbReference>
<dbReference type="EMBL" id="PDOE01000008">
    <property type="protein sequence ID" value="RKL66170.1"/>
    <property type="molecule type" value="Genomic_DNA"/>
</dbReference>
<evidence type="ECO:0000256" key="5">
    <source>
        <dbReference type="ARBA" id="ARBA00022989"/>
    </source>
</evidence>
<comment type="subcellular location">
    <subcellularLocation>
        <location evidence="2">Membrane</location>
        <topology evidence="2">Multi-pass membrane protein</topology>
    </subcellularLocation>
</comment>
<feature type="transmembrane region" description="Helical" evidence="7">
    <location>
        <begin position="12"/>
        <end position="36"/>
    </location>
</feature>
<dbReference type="OrthoDB" id="849477at2"/>
<dbReference type="RefSeq" id="WP_110937002.1">
    <property type="nucleotide sequence ID" value="NZ_KZ614146.1"/>
</dbReference>
<comment type="cofactor">
    <cofactor evidence="1">
        <name>Zn(2+)</name>
        <dbReference type="ChEBI" id="CHEBI:29105"/>
    </cofactor>
</comment>
<feature type="transmembrane region" description="Helical" evidence="7">
    <location>
        <begin position="82"/>
        <end position="107"/>
    </location>
</feature>
<sequence length="159" mass="18486">MFGWEDIPTFIIAFFVVLPLVAFIHESGHFILTYLFGGKMRFTIGRGRIFFKRGDFEIRRIYFLDAWTQLEKLDVDNRWSHAIIYAGGSAFNLITVILINSLIHAGVLQPDLFFYQFVYFSVYYIFFAIIPVKFGEGHATDGKEIYDVLRYGTEKGPIE</sequence>
<evidence type="ECO:0000256" key="4">
    <source>
        <dbReference type="ARBA" id="ARBA00022692"/>
    </source>
</evidence>